<dbReference type="Pfam" id="PF01420">
    <property type="entry name" value="Methylase_S"/>
    <property type="match status" value="2"/>
</dbReference>
<comment type="similarity">
    <text evidence="1">Belongs to the type-I restriction system S methylase family.</text>
</comment>
<dbReference type="RefSeq" id="WP_184132074.1">
    <property type="nucleotide sequence ID" value="NZ_JACHDD010000009.1"/>
</dbReference>
<keyword evidence="7" id="KW-1185">Reference proteome</keyword>
<dbReference type="EMBL" id="JACHDD010000009">
    <property type="protein sequence ID" value="MBB5427466.1"/>
    <property type="molecule type" value="Genomic_DNA"/>
</dbReference>
<dbReference type="PANTHER" id="PTHR43140:SF1">
    <property type="entry name" value="TYPE I RESTRICTION ENZYME ECOKI SPECIFICITY SUBUNIT"/>
    <property type="match status" value="1"/>
</dbReference>
<evidence type="ECO:0000259" key="5">
    <source>
        <dbReference type="Pfam" id="PF01420"/>
    </source>
</evidence>
<dbReference type="InterPro" id="IPR044946">
    <property type="entry name" value="Restrct_endonuc_typeI_TRD_sf"/>
</dbReference>
<keyword evidence="3" id="KW-0238">DNA-binding</keyword>
<dbReference type="GO" id="GO:0009307">
    <property type="term" value="P:DNA restriction-modification system"/>
    <property type="evidence" value="ECO:0007669"/>
    <property type="project" value="UniProtKB-KW"/>
</dbReference>
<dbReference type="SUPFAM" id="SSF116734">
    <property type="entry name" value="DNA methylase specificity domain"/>
    <property type="match status" value="2"/>
</dbReference>
<feature type="coiled-coil region" evidence="4">
    <location>
        <begin position="405"/>
        <end position="432"/>
    </location>
</feature>
<dbReference type="InterPro" id="IPR051212">
    <property type="entry name" value="Type-I_RE_S_subunit"/>
</dbReference>
<keyword evidence="2" id="KW-0680">Restriction system</keyword>
<dbReference type="Gene3D" id="1.10.287.1120">
    <property type="entry name" value="Bipartite methylase S protein"/>
    <property type="match status" value="1"/>
</dbReference>
<organism evidence="6 7">
    <name type="scientific">Paraburkholderia atlantica</name>
    <dbReference type="NCBI Taxonomy" id="2654982"/>
    <lineage>
        <taxon>Bacteria</taxon>
        <taxon>Pseudomonadati</taxon>
        <taxon>Pseudomonadota</taxon>
        <taxon>Betaproteobacteria</taxon>
        <taxon>Burkholderiales</taxon>
        <taxon>Burkholderiaceae</taxon>
        <taxon>Paraburkholderia</taxon>
    </lineage>
</organism>
<dbReference type="InterPro" id="IPR000055">
    <property type="entry name" value="Restrct_endonuc_typeI_TRD"/>
</dbReference>
<name>A0A7W8V8T0_PARAM</name>
<comment type="caution">
    <text evidence="6">The sequence shown here is derived from an EMBL/GenBank/DDBJ whole genome shotgun (WGS) entry which is preliminary data.</text>
</comment>
<evidence type="ECO:0000313" key="6">
    <source>
        <dbReference type="EMBL" id="MBB5427466.1"/>
    </source>
</evidence>
<sequence length="456" mass="50654">MKVINSYPDLAPRELGWTSTVPASWKVLPCRALVIEQNEKNENSWNQNYLSLMANIGVIPYEEKGDVGNKKPDDLSKCKVVRKGDLVINSMNYGIGSFGLSMLDGVCSPVYIVLKPKEDIVHERYALRIFESKSFQRYAQSFGAGILDHRAAIGWDDLKNINVGVPSLEEQAVILQQLDRETARIDGLVEKKTRFIELLREKRQAHITRAVTRGLDPHVKMMDSGVEWLGDVPEHWKVIRLQYVITGIEQGWSPECLATPAEVDEWGVVKSGCVNGGLFAPEQNKKLPANLEPRPEIAIKSGDILMSRASGSSDLIGSVGMVGEFSGSLMLSDKIFRINLNGCIIKQFFVLIMGSRVVRTQIVNAISGAEGLANNLPQARIKKFWIALPDIEEQAKIVDFVWKSTARLDALIEKTERSIELLKERRSALVTAAVTGQIDLRDMGVAASKITVRKTA</sequence>
<dbReference type="GO" id="GO:0009035">
    <property type="term" value="F:type I site-specific deoxyribonuclease activity"/>
    <property type="evidence" value="ECO:0007669"/>
    <property type="project" value="UniProtKB-EC"/>
</dbReference>
<dbReference type="EC" id="3.1.21.3" evidence="6"/>
<dbReference type="Proteomes" id="UP000592780">
    <property type="component" value="Unassembled WGS sequence"/>
</dbReference>
<evidence type="ECO:0000256" key="1">
    <source>
        <dbReference type="ARBA" id="ARBA00010923"/>
    </source>
</evidence>
<evidence type="ECO:0000256" key="2">
    <source>
        <dbReference type="ARBA" id="ARBA00022747"/>
    </source>
</evidence>
<keyword evidence="4" id="KW-0175">Coiled coil</keyword>
<feature type="domain" description="Type I restriction modification DNA specificity" evidence="5">
    <location>
        <begin position="55"/>
        <end position="183"/>
    </location>
</feature>
<evidence type="ECO:0000256" key="3">
    <source>
        <dbReference type="ARBA" id="ARBA00023125"/>
    </source>
</evidence>
<feature type="domain" description="Type I restriction modification DNA specificity" evidence="5">
    <location>
        <begin position="291"/>
        <end position="420"/>
    </location>
</feature>
<evidence type="ECO:0000313" key="7">
    <source>
        <dbReference type="Proteomes" id="UP000592780"/>
    </source>
</evidence>
<reference evidence="6 7" key="1">
    <citation type="submission" date="2020-08" db="EMBL/GenBank/DDBJ databases">
        <title>Genomic Encyclopedia of Type Strains, Phase IV (KMG-V): Genome sequencing to study the core and pangenomes of soil and plant-associated prokaryotes.</title>
        <authorList>
            <person name="Whitman W."/>
        </authorList>
    </citation>
    <scope>NUCLEOTIDE SEQUENCE [LARGE SCALE GENOMIC DNA]</scope>
    <source>
        <strain evidence="6 7">JPY158</strain>
    </source>
</reference>
<accession>A0A7W8V8T0</accession>
<proteinExistence type="inferred from homology"/>
<dbReference type="Gene3D" id="3.90.220.20">
    <property type="entry name" value="DNA methylase specificity domains"/>
    <property type="match status" value="2"/>
</dbReference>
<keyword evidence="6" id="KW-0378">Hydrolase</keyword>
<dbReference type="GO" id="GO:0003677">
    <property type="term" value="F:DNA binding"/>
    <property type="evidence" value="ECO:0007669"/>
    <property type="project" value="UniProtKB-KW"/>
</dbReference>
<dbReference type="PANTHER" id="PTHR43140">
    <property type="entry name" value="TYPE-1 RESTRICTION ENZYME ECOKI SPECIFICITY PROTEIN"/>
    <property type="match status" value="1"/>
</dbReference>
<protein>
    <submittedName>
        <fullName evidence="6">Type I restriction enzyme S subunit</fullName>
        <ecNumber evidence="6">3.1.21.3</ecNumber>
    </submittedName>
</protein>
<evidence type="ECO:0000256" key="4">
    <source>
        <dbReference type="SAM" id="Coils"/>
    </source>
</evidence>
<dbReference type="AlphaFoldDB" id="A0A7W8V8T0"/>
<gene>
    <name evidence="6" type="ORF">HDG40_005645</name>
</gene>